<accession>A0A1M6PJQ9</accession>
<proteinExistence type="predicted"/>
<dbReference type="STRING" id="169427.SAMN05192548_101314"/>
<organism evidence="1 2">
    <name type="scientific">Paraburkholderia terricola</name>
    <dbReference type="NCBI Taxonomy" id="169427"/>
    <lineage>
        <taxon>Bacteria</taxon>
        <taxon>Pseudomonadati</taxon>
        <taxon>Pseudomonadota</taxon>
        <taxon>Betaproteobacteria</taxon>
        <taxon>Burkholderiales</taxon>
        <taxon>Burkholderiaceae</taxon>
        <taxon>Paraburkholderia</taxon>
    </lineage>
</organism>
<gene>
    <name evidence="1" type="ORF">SAMN05192548_101314</name>
</gene>
<dbReference type="Proteomes" id="UP000184395">
    <property type="component" value="Unassembled WGS sequence"/>
</dbReference>
<dbReference type="RefSeq" id="WP_090518876.1">
    <property type="nucleotide sequence ID" value="NZ_CADFGY010000051.1"/>
</dbReference>
<dbReference type="AlphaFoldDB" id="A0A1M6PJQ9"/>
<dbReference type="EMBL" id="FRAB01000013">
    <property type="protein sequence ID" value="SHK08157.1"/>
    <property type="molecule type" value="Genomic_DNA"/>
</dbReference>
<reference evidence="1 2" key="1">
    <citation type="submission" date="2016-11" db="EMBL/GenBank/DDBJ databases">
        <authorList>
            <person name="Jaros S."/>
            <person name="Januszkiewicz K."/>
            <person name="Wedrychowicz H."/>
        </authorList>
    </citation>
    <scope>NUCLEOTIDE SEQUENCE [LARGE SCALE GENOMIC DNA]</scope>
    <source>
        <strain evidence="1 2">LMG 20594</strain>
    </source>
</reference>
<dbReference type="OrthoDB" id="9035837at2"/>
<sequence>MTDMDLSNEFRFPVPASSTPRRDDWPFYLDRRKRAWLRCMRDAWGEEAVIQIYAGCVRIQSENCDWRFSSEAELRAATLQRRCERPRGRPPVKNKITWE</sequence>
<evidence type="ECO:0000313" key="2">
    <source>
        <dbReference type="Proteomes" id="UP000184395"/>
    </source>
</evidence>
<name>A0A1M6PJQ9_9BURK</name>
<evidence type="ECO:0000313" key="1">
    <source>
        <dbReference type="EMBL" id="SHK08157.1"/>
    </source>
</evidence>
<protein>
    <submittedName>
        <fullName evidence="1">Uncharacterized protein</fullName>
    </submittedName>
</protein>